<evidence type="ECO:0000256" key="6">
    <source>
        <dbReference type="ARBA" id="ARBA00023295"/>
    </source>
</evidence>
<dbReference type="PANTHER" id="PTHR13246">
    <property type="entry name" value="ENDO BETA N-ACETYLGLUCOSAMINIDASE"/>
    <property type="match status" value="1"/>
</dbReference>
<dbReference type="InterPro" id="IPR057882">
    <property type="entry name" value="ENGase_C"/>
</dbReference>
<dbReference type="GO" id="GO:0005829">
    <property type="term" value="C:cytosol"/>
    <property type="evidence" value="ECO:0007669"/>
    <property type="project" value="UniProtKB-SubCell"/>
</dbReference>
<keyword evidence="6" id="KW-0326">Glycosidase</keyword>
<dbReference type="KEGG" id="mcha:111015965"/>
<dbReference type="InterPro" id="IPR032979">
    <property type="entry name" value="ENGase"/>
</dbReference>
<dbReference type="InterPro" id="IPR005201">
    <property type="entry name" value="TIM_ENGase"/>
</dbReference>
<evidence type="ECO:0000256" key="1">
    <source>
        <dbReference type="ARBA" id="ARBA00004514"/>
    </source>
</evidence>
<evidence type="ECO:0000256" key="8">
    <source>
        <dbReference type="ARBA" id="ARBA00060018"/>
    </source>
</evidence>
<gene>
    <name evidence="12" type="primary">LOC111015965</name>
</gene>
<keyword evidence="4" id="KW-0963">Cytoplasm</keyword>
<keyword evidence="11" id="KW-1185">Reference proteome</keyword>
<dbReference type="EC" id="3.2.1.96" evidence="3"/>
<evidence type="ECO:0000259" key="10">
    <source>
        <dbReference type="Pfam" id="PF25529"/>
    </source>
</evidence>
<comment type="similarity">
    <text evidence="2">Belongs to the glycosyl hydrolase 85 family.</text>
</comment>
<dbReference type="Gene3D" id="2.60.120.260">
    <property type="entry name" value="Galactose-binding domain-like"/>
    <property type="match status" value="1"/>
</dbReference>
<evidence type="ECO:0000256" key="7">
    <source>
        <dbReference type="ARBA" id="ARBA00034414"/>
    </source>
</evidence>
<comment type="function">
    <text evidence="8">Endoglycosidase that releases N-glycans from glycoproteins by cleaving the beta-1,4-glycosidic bond in the N,N'-diacetylchitobiose core. Involved in the production of high-mannose type N-glycans during plant development and fruit maturation.</text>
</comment>
<evidence type="ECO:0000313" key="11">
    <source>
        <dbReference type="Proteomes" id="UP000504603"/>
    </source>
</evidence>
<dbReference type="FunFam" id="3.20.20.80:FF:000043">
    <property type="entry name" value="cytosolic endo-beta-N-acetylglucosaminidase"/>
    <property type="match status" value="1"/>
</dbReference>
<name>A0A6J1CYJ2_MOMCH</name>
<feature type="domain" description="Cytosolic endo-beta-N-acetylglucosaminidase C-terminal" evidence="10">
    <location>
        <begin position="557"/>
        <end position="676"/>
    </location>
</feature>
<accession>A0A6J1CYJ2</accession>
<dbReference type="Proteomes" id="UP000504603">
    <property type="component" value="Unplaced"/>
</dbReference>
<dbReference type="Gene3D" id="3.20.20.80">
    <property type="entry name" value="Glycosidases"/>
    <property type="match status" value="1"/>
</dbReference>
<evidence type="ECO:0000259" key="9">
    <source>
        <dbReference type="Pfam" id="PF03644"/>
    </source>
</evidence>
<evidence type="ECO:0000256" key="4">
    <source>
        <dbReference type="ARBA" id="ARBA00022490"/>
    </source>
</evidence>
<evidence type="ECO:0000256" key="3">
    <source>
        <dbReference type="ARBA" id="ARBA00012566"/>
    </source>
</evidence>
<dbReference type="AlphaFoldDB" id="A0A6J1CYJ2"/>
<feature type="domain" description="Cytosolic endo-beta-N-acetylglucosaminidase TIM barrel" evidence="9">
    <location>
        <begin position="71"/>
        <end position="347"/>
    </location>
</feature>
<sequence length="692" mass="78094">MAQQSPDPPPFDPAEPSTPIAYPIKTLQDLESRAYFKSFHYPFNRATVALQPALLPDRRRMLVCHDMAGGYLDDKWVQGGSNPDAYALWHWYLIDVFVYFSHDLVTLPPPCWTNAAHRHGVKVLGTFIVEGGGKAVCDTLLSTKDSAQMYAERLTELAVALGFDGWLMNMEISLDSQQIPYLKEFVSHLTQSMHYKLPGSLVIWYDSVTVDGALNWQNELNEENKPFFDICDGIYVNYSWNEDTPRRSATVAGERKYDVYMGIDVFGRGTYGGGGWHTNVALDVLKRENVSAAIFAPGWVYEHEQETDFQTAQNSWWNLVKKSWEIVRSYPKQLPIYSNFDQGHGYHVSIDGVQISNASWNNLSCQDFQPILEVTDASTSDSIQAHLDFKDVFNGGGSIVLKGNLDETCYTEIRLFQGEILLGDSPLLFMYFLKSTRDSRLGLLFEFLSSTNKRKLLYASSSEKRFSNDFSEVIETSPRAFPGISPDWFIYEGTVRMNGYKLTSINIVCYRSSPISNIPKHESGPVRDNNMLPPDPSEYFAVLGNFALRSSDEQRDLPPYDSWLVESQFIKWTPGPEGTQTLDIKIIWKLKDDSSDTVFDHYNVYVVKVAEKGENRHGGLPNVPEYLGVAHVEAFYVSNLAVPSSTSSLKFIIQVCGVDGSSQKLEDSPFLYLEVEGSYSNFGAGRKLVCRI</sequence>
<dbReference type="CDD" id="cd06547">
    <property type="entry name" value="GH85_ENGase"/>
    <property type="match status" value="1"/>
</dbReference>
<evidence type="ECO:0000313" key="12">
    <source>
        <dbReference type="RefSeq" id="XP_022146870.1"/>
    </source>
</evidence>
<evidence type="ECO:0000256" key="2">
    <source>
        <dbReference type="ARBA" id="ARBA00007849"/>
    </source>
</evidence>
<dbReference type="Pfam" id="PF25529">
    <property type="entry name" value="Ig_ENGASE1_C"/>
    <property type="match status" value="1"/>
</dbReference>
<dbReference type="Pfam" id="PF03644">
    <property type="entry name" value="Glyco_hydro_85"/>
    <property type="match status" value="1"/>
</dbReference>
<protein>
    <recommendedName>
        <fullName evidence="3">mannosyl-glycoprotein endo-beta-N-acetylglucosaminidase</fullName>
        <ecNumber evidence="3">3.2.1.96</ecNumber>
    </recommendedName>
</protein>
<proteinExistence type="inferred from homology"/>
<comment type="catalytic activity">
    <reaction evidence="7">
        <text>an N(4)-(oligosaccharide-(1-&gt;3)-[oligosaccharide-(1-&gt;6)]-beta-D-Man-(1-&gt;4)-beta-D-GlcNAc-(1-&gt;4)-alpha-D-GlcNAc)-L-asparaginyl-[protein] + H2O = an oligosaccharide-(1-&gt;3)-[oligosaccharide-(1-&gt;6)]-beta-D-Man-(1-&gt;4)-D-GlcNAc + N(4)-(N-acetyl-beta-D-glucosaminyl)-L-asparaginyl-[protein]</text>
        <dbReference type="Rhea" id="RHEA:73067"/>
        <dbReference type="Rhea" id="RHEA-COMP:12603"/>
        <dbReference type="Rhea" id="RHEA-COMP:18176"/>
        <dbReference type="ChEBI" id="CHEBI:15377"/>
        <dbReference type="ChEBI" id="CHEBI:132248"/>
        <dbReference type="ChEBI" id="CHEBI:192714"/>
        <dbReference type="ChEBI" id="CHEBI:192715"/>
        <dbReference type="EC" id="3.2.1.96"/>
    </reaction>
</comment>
<dbReference type="OrthoDB" id="284473at2759"/>
<organism evidence="11 12">
    <name type="scientific">Momordica charantia</name>
    <name type="common">Bitter gourd</name>
    <name type="synonym">Balsam pear</name>
    <dbReference type="NCBI Taxonomy" id="3673"/>
    <lineage>
        <taxon>Eukaryota</taxon>
        <taxon>Viridiplantae</taxon>
        <taxon>Streptophyta</taxon>
        <taxon>Embryophyta</taxon>
        <taxon>Tracheophyta</taxon>
        <taxon>Spermatophyta</taxon>
        <taxon>Magnoliopsida</taxon>
        <taxon>eudicotyledons</taxon>
        <taxon>Gunneridae</taxon>
        <taxon>Pentapetalae</taxon>
        <taxon>rosids</taxon>
        <taxon>fabids</taxon>
        <taxon>Cucurbitales</taxon>
        <taxon>Cucurbitaceae</taxon>
        <taxon>Momordiceae</taxon>
        <taxon>Momordica</taxon>
    </lineage>
</organism>
<dbReference type="GeneID" id="111015965"/>
<dbReference type="RefSeq" id="XP_022146870.1">
    <property type="nucleotide sequence ID" value="XM_022291178.1"/>
</dbReference>
<dbReference type="GO" id="GO:0006491">
    <property type="term" value="P:N-glycan processing"/>
    <property type="evidence" value="ECO:0007669"/>
    <property type="project" value="UniProtKB-ARBA"/>
</dbReference>
<keyword evidence="5" id="KW-0378">Hydrolase</keyword>
<reference evidence="12" key="1">
    <citation type="submission" date="2025-08" db="UniProtKB">
        <authorList>
            <consortium name="RefSeq"/>
        </authorList>
    </citation>
    <scope>IDENTIFICATION</scope>
    <source>
        <strain evidence="12">OHB3-1</strain>
    </source>
</reference>
<dbReference type="GO" id="GO:0033925">
    <property type="term" value="F:mannosyl-glycoprotein endo-beta-N-acetylglucosaminidase activity"/>
    <property type="evidence" value="ECO:0007669"/>
    <property type="project" value="UniProtKB-EC"/>
</dbReference>
<evidence type="ECO:0000256" key="5">
    <source>
        <dbReference type="ARBA" id="ARBA00022801"/>
    </source>
</evidence>
<comment type="subcellular location">
    <subcellularLocation>
        <location evidence="1">Cytoplasm</location>
        <location evidence="1">Cytosol</location>
    </subcellularLocation>
</comment>
<dbReference type="PANTHER" id="PTHR13246:SF1">
    <property type="entry name" value="CYTOSOLIC ENDO-BETA-N-ACETYLGLUCOSAMINIDASE"/>
    <property type="match status" value="1"/>
</dbReference>